<evidence type="ECO:0000313" key="10">
    <source>
        <dbReference type="EMBL" id="KAI8580637.1"/>
    </source>
</evidence>
<dbReference type="Gene3D" id="3.10.290.10">
    <property type="entry name" value="RNA-binding S4 domain"/>
    <property type="match status" value="1"/>
</dbReference>
<proteinExistence type="inferred from homology"/>
<feature type="domain" description="Small ribosomal subunit protein eS4 N-terminal" evidence="8">
    <location>
        <begin position="17"/>
        <end position="52"/>
    </location>
</feature>
<gene>
    <name evidence="10" type="ORF">K450DRAFT_236561</name>
</gene>
<dbReference type="GO" id="GO:0022627">
    <property type="term" value="C:cytosolic small ribosomal subunit"/>
    <property type="evidence" value="ECO:0007669"/>
    <property type="project" value="UniProtKB-ARBA"/>
</dbReference>
<dbReference type="GO" id="GO:0019843">
    <property type="term" value="F:rRNA binding"/>
    <property type="evidence" value="ECO:0007669"/>
    <property type="project" value="UniProtKB-UniRule"/>
</dbReference>
<dbReference type="InterPro" id="IPR041982">
    <property type="entry name" value="Ribosomal_eS4_KOW"/>
</dbReference>
<dbReference type="PIRSF" id="PIRSF002116">
    <property type="entry name" value="Ribosomal_S4"/>
    <property type="match status" value="1"/>
</dbReference>
<dbReference type="InterPro" id="IPR013845">
    <property type="entry name" value="Ribosomal_eS4_central_region"/>
</dbReference>
<feature type="domain" description="Small ribosomal subunit protein eS4 C-terminal" evidence="9">
    <location>
        <begin position="227"/>
        <end position="272"/>
    </location>
</feature>
<dbReference type="InterPro" id="IPR014722">
    <property type="entry name" value="Rib_uL2_dom2"/>
</dbReference>
<evidence type="ECO:0000259" key="9">
    <source>
        <dbReference type="Pfam" id="PF16121"/>
    </source>
</evidence>
<evidence type="ECO:0000256" key="1">
    <source>
        <dbReference type="ARBA" id="ARBA00007500"/>
    </source>
</evidence>
<reference evidence="10" key="1">
    <citation type="submission" date="2021-06" db="EMBL/GenBank/DDBJ databases">
        <authorList>
            <consortium name="DOE Joint Genome Institute"/>
            <person name="Mondo S.J."/>
            <person name="Amses K.R."/>
            <person name="Simmons D.R."/>
            <person name="Longcore J.E."/>
            <person name="Seto K."/>
            <person name="Alves G.H."/>
            <person name="Bonds A.E."/>
            <person name="Quandt C.A."/>
            <person name="Davis W.J."/>
            <person name="Chang Y."/>
            <person name="Letcher P.M."/>
            <person name="Powell M.J."/>
            <person name="Kuo A."/>
            <person name="Labutti K."/>
            <person name="Pangilinan J."/>
            <person name="Andreopoulos W."/>
            <person name="Tritt A."/>
            <person name="Riley R."/>
            <person name="Hundley H."/>
            <person name="Johnson J."/>
            <person name="Lipzen A."/>
            <person name="Barry K."/>
            <person name="Berbee M.L."/>
            <person name="Buchler N.E."/>
            <person name="Grigoriev I.V."/>
            <person name="Spatafora J.W."/>
            <person name="Stajich J.E."/>
            <person name="James T.Y."/>
        </authorList>
    </citation>
    <scope>NUCLEOTIDE SEQUENCE</scope>
    <source>
        <strain evidence="10">AG</strain>
    </source>
</reference>
<dbReference type="FunFam" id="2.30.30.30:FF:000005">
    <property type="entry name" value="40S ribosomal protein S4"/>
    <property type="match status" value="1"/>
</dbReference>
<evidence type="ECO:0000259" key="7">
    <source>
        <dbReference type="Pfam" id="PF00900"/>
    </source>
</evidence>
<evidence type="ECO:0000259" key="8">
    <source>
        <dbReference type="Pfam" id="PF08071"/>
    </source>
</evidence>
<comment type="similarity">
    <text evidence="1 6">Belongs to the eukaryotic ribosomal protein eS4 family.</text>
</comment>
<organism evidence="10 11">
    <name type="scientific">Umbelopsis ramanniana AG</name>
    <dbReference type="NCBI Taxonomy" id="1314678"/>
    <lineage>
        <taxon>Eukaryota</taxon>
        <taxon>Fungi</taxon>
        <taxon>Fungi incertae sedis</taxon>
        <taxon>Mucoromycota</taxon>
        <taxon>Mucoromycotina</taxon>
        <taxon>Umbelopsidomycetes</taxon>
        <taxon>Umbelopsidales</taxon>
        <taxon>Umbelopsidaceae</taxon>
        <taxon>Umbelopsis</taxon>
    </lineage>
</organism>
<dbReference type="Proteomes" id="UP001206595">
    <property type="component" value="Unassembled WGS sequence"/>
</dbReference>
<accession>A0AAD5HDW5</accession>
<keyword evidence="11" id="KW-1185">Reference proteome</keyword>
<name>A0AAD5HDW5_UMBRA</name>
<dbReference type="PROSITE" id="PS50889">
    <property type="entry name" value="S4"/>
    <property type="match status" value="1"/>
</dbReference>
<evidence type="ECO:0000256" key="3">
    <source>
        <dbReference type="ARBA" id="ARBA00022884"/>
    </source>
</evidence>
<evidence type="ECO:0000256" key="5">
    <source>
        <dbReference type="ARBA" id="ARBA00023274"/>
    </source>
</evidence>
<reference evidence="10" key="2">
    <citation type="journal article" date="2022" name="Proc. Natl. Acad. Sci. U.S.A.">
        <title>Diploid-dominant life cycles characterize the early evolution of Fungi.</title>
        <authorList>
            <person name="Amses K.R."/>
            <person name="Simmons D.R."/>
            <person name="Longcore J.E."/>
            <person name="Mondo S.J."/>
            <person name="Seto K."/>
            <person name="Jeronimo G.H."/>
            <person name="Bonds A.E."/>
            <person name="Quandt C.A."/>
            <person name="Davis W.J."/>
            <person name="Chang Y."/>
            <person name="Federici B.A."/>
            <person name="Kuo A."/>
            <person name="LaButti K."/>
            <person name="Pangilinan J."/>
            <person name="Andreopoulos W."/>
            <person name="Tritt A."/>
            <person name="Riley R."/>
            <person name="Hundley H."/>
            <person name="Johnson J."/>
            <person name="Lipzen A."/>
            <person name="Barry K."/>
            <person name="Lang B.F."/>
            <person name="Cuomo C.A."/>
            <person name="Buchler N.E."/>
            <person name="Grigoriev I.V."/>
            <person name="Spatafora J.W."/>
            <person name="Stajich J.E."/>
            <person name="James T.Y."/>
        </authorList>
    </citation>
    <scope>NUCLEOTIDE SEQUENCE</scope>
    <source>
        <strain evidence="10">AG</strain>
    </source>
</reference>
<dbReference type="HAMAP" id="MF_00485">
    <property type="entry name" value="Ribosomal_eS4"/>
    <property type="match status" value="1"/>
</dbReference>
<dbReference type="CDD" id="cd06087">
    <property type="entry name" value="KOW_RPS4"/>
    <property type="match status" value="1"/>
</dbReference>
<dbReference type="InterPro" id="IPR036986">
    <property type="entry name" value="S4_RNA-bd_sf"/>
</dbReference>
<evidence type="ECO:0000256" key="6">
    <source>
        <dbReference type="PIRNR" id="PIRNR002116"/>
    </source>
</evidence>
<sequence length="274" mass="31616">MQIPYQLFFHHFIMPRSPRKFLKRLRAPKSWMLSKLGGCYALKARGGPHKTRSSLPIAVYLQNRLKFTLGHDNREAKIILKERLVKIDNRVRTSMVFPVGFMDVISIEKIGEHFRILYDVKGRFTVHRISEEETGYKLCKVKRKEVGPRGIPYITTHDGRTIRYPDPLIKVNDSVRIDLNDFHIIDYLKFGVGKLCMAIGGRSVGRAGHIMHIEAHMGGYDIVHVRDALDRQFATTINNIFVIGDNARPWISLPKQRGIKLTIGEERDSRRAMQ</sequence>
<evidence type="ECO:0000256" key="4">
    <source>
        <dbReference type="ARBA" id="ARBA00022980"/>
    </source>
</evidence>
<evidence type="ECO:0000256" key="2">
    <source>
        <dbReference type="ARBA" id="ARBA00022730"/>
    </source>
</evidence>
<dbReference type="Gene3D" id="2.40.50.740">
    <property type="match status" value="1"/>
</dbReference>
<dbReference type="PANTHER" id="PTHR11581">
    <property type="entry name" value="30S/40S RIBOSOMAL PROTEIN S4"/>
    <property type="match status" value="1"/>
</dbReference>
<dbReference type="PANTHER" id="PTHR11581:SF0">
    <property type="entry name" value="SMALL RIBOSOMAL SUBUNIT PROTEIN ES4"/>
    <property type="match status" value="1"/>
</dbReference>
<dbReference type="AlphaFoldDB" id="A0AAD5HDW5"/>
<dbReference type="InterPro" id="IPR032277">
    <property type="entry name" value="Ribosomal_eS4_C"/>
</dbReference>
<dbReference type="Pfam" id="PF08071">
    <property type="entry name" value="RS4NT"/>
    <property type="match status" value="1"/>
</dbReference>
<evidence type="ECO:0000313" key="11">
    <source>
        <dbReference type="Proteomes" id="UP001206595"/>
    </source>
</evidence>
<dbReference type="GO" id="GO:0006412">
    <property type="term" value="P:translation"/>
    <property type="evidence" value="ECO:0007669"/>
    <property type="project" value="InterPro"/>
</dbReference>
<keyword evidence="5 6" id="KW-0687">Ribonucleoprotein</keyword>
<dbReference type="FunFam" id="2.40.50.740:FF:000001">
    <property type="entry name" value="40S ribosomal protein S4"/>
    <property type="match status" value="1"/>
</dbReference>
<dbReference type="EMBL" id="MU620911">
    <property type="protein sequence ID" value="KAI8580637.1"/>
    <property type="molecule type" value="Genomic_DNA"/>
</dbReference>
<protein>
    <recommendedName>
        <fullName evidence="6">40S ribosomal protein S4</fullName>
    </recommendedName>
</protein>
<comment type="caution">
    <text evidence="10">The sequence shown here is derived from an EMBL/GenBank/DDBJ whole genome shotgun (WGS) entry which is preliminary data.</text>
</comment>
<dbReference type="RefSeq" id="XP_051445641.1">
    <property type="nucleotide sequence ID" value="XM_051588276.1"/>
</dbReference>
<dbReference type="InterPro" id="IPR013843">
    <property type="entry name" value="Ribosomal_eS4_N"/>
</dbReference>
<keyword evidence="2 6" id="KW-0699">rRNA-binding</keyword>
<dbReference type="GeneID" id="75913621"/>
<dbReference type="Gene3D" id="2.30.30.30">
    <property type="match status" value="1"/>
</dbReference>
<keyword evidence="3 6" id="KW-0694">RNA-binding</keyword>
<dbReference type="Pfam" id="PF16121">
    <property type="entry name" value="40S_S4_C"/>
    <property type="match status" value="1"/>
</dbReference>
<dbReference type="Pfam" id="PF00900">
    <property type="entry name" value="Ribosomal_S4e"/>
    <property type="match status" value="1"/>
</dbReference>
<feature type="domain" description="Small ribosomal subunit protein eS4 central region" evidence="7">
    <location>
        <begin position="110"/>
        <end position="181"/>
    </location>
</feature>
<dbReference type="FunFam" id="3.10.290.10:FF:000002">
    <property type="entry name" value="40S ribosomal protein S4"/>
    <property type="match status" value="1"/>
</dbReference>
<dbReference type="InterPro" id="IPR038237">
    <property type="entry name" value="Ribosomal_eS4_central_sf"/>
</dbReference>
<dbReference type="InterPro" id="IPR000876">
    <property type="entry name" value="Ribosomal_eS4"/>
</dbReference>
<dbReference type="GO" id="GO:0003735">
    <property type="term" value="F:structural constituent of ribosome"/>
    <property type="evidence" value="ECO:0007669"/>
    <property type="project" value="UniProtKB-UniRule"/>
</dbReference>
<keyword evidence="4 6" id="KW-0689">Ribosomal protein</keyword>